<sequence>MAPCAGLAIYTSLSSYLDATQINQRDPMRQVITFIFLIMPLVAHAQLEITWLQLMPEMDSKISNPFSVLTRKQVDDLRVVARISEKPSPTKEQLELKSKLIDSLSEFDIDATEILKSREEMIAANVKRATSPTVELDDQFVKIAGFITPLAFTDNKVTEFFLVPSAGSCIHTPPPPPNQIIYVKTNDGFELESIHHPVWVTGQLQIENVNKTVEYSDGVSGVQSLYKLYEVSIEKYPLQ</sequence>
<gene>
    <name evidence="1" type="ORF">C9I99_07155</name>
</gene>
<accession>A0A2T3J195</accession>
<protein>
    <recommendedName>
        <fullName evidence="3">DUF3299 domain-containing protein</fullName>
    </recommendedName>
</protein>
<proteinExistence type="predicted"/>
<dbReference type="EMBL" id="PYMH01000002">
    <property type="protein sequence ID" value="PSU34855.1"/>
    <property type="molecule type" value="Genomic_DNA"/>
</dbReference>
<dbReference type="Proteomes" id="UP000241222">
    <property type="component" value="Unassembled WGS sequence"/>
</dbReference>
<comment type="caution">
    <text evidence="1">The sequence shown here is derived from an EMBL/GenBank/DDBJ whole genome shotgun (WGS) entry which is preliminary data.</text>
</comment>
<keyword evidence="2" id="KW-1185">Reference proteome</keyword>
<dbReference type="OrthoDB" id="9784998at2"/>
<reference evidence="1 2" key="1">
    <citation type="submission" date="2018-03" db="EMBL/GenBank/DDBJ databases">
        <title>Whole genome sequencing of Histamine producing bacteria.</title>
        <authorList>
            <person name="Butler K."/>
        </authorList>
    </citation>
    <scope>NUCLEOTIDE SEQUENCE [LARGE SCALE GENOMIC DNA]</scope>
    <source>
        <strain evidence="1 2">JCM 13586</strain>
    </source>
</reference>
<dbReference type="Pfam" id="PF11736">
    <property type="entry name" value="DUF3299"/>
    <property type="match status" value="1"/>
</dbReference>
<dbReference type="Gene3D" id="2.40.50.870">
    <property type="entry name" value="Protein of unknown function (DUF3299)"/>
    <property type="match status" value="1"/>
</dbReference>
<evidence type="ECO:0000313" key="1">
    <source>
        <dbReference type="EMBL" id="PSU34855.1"/>
    </source>
</evidence>
<name>A0A2T3J195_9GAMM</name>
<organism evidence="1 2">
    <name type="scientific">Photobacterium lutimaris</name>
    <dbReference type="NCBI Taxonomy" id="388278"/>
    <lineage>
        <taxon>Bacteria</taxon>
        <taxon>Pseudomonadati</taxon>
        <taxon>Pseudomonadota</taxon>
        <taxon>Gammaproteobacteria</taxon>
        <taxon>Vibrionales</taxon>
        <taxon>Vibrionaceae</taxon>
        <taxon>Photobacterium</taxon>
    </lineage>
</organism>
<dbReference type="AlphaFoldDB" id="A0A2T3J195"/>
<dbReference type="InterPro" id="IPR021727">
    <property type="entry name" value="DUF3299"/>
</dbReference>
<evidence type="ECO:0000313" key="2">
    <source>
        <dbReference type="Proteomes" id="UP000241222"/>
    </source>
</evidence>
<evidence type="ECO:0008006" key="3">
    <source>
        <dbReference type="Google" id="ProtNLM"/>
    </source>
</evidence>